<name>A0A9X1R2W6_9FLAO</name>
<evidence type="ECO:0000256" key="1">
    <source>
        <dbReference type="SAM" id="Phobius"/>
    </source>
</evidence>
<dbReference type="InterPro" id="IPR019734">
    <property type="entry name" value="TPR_rpt"/>
</dbReference>
<dbReference type="SUPFAM" id="SSF48452">
    <property type="entry name" value="TPR-like"/>
    <property type="match status" value="1"/>
</dbReference>
<keyword evidence="2" id="KW-0732">Signal</keyword>
<dbReference type="Proteomes" id="UP001139462">
    <property type="component" value="Unassembled WGS sequence"/>
</dbReference>
<dbReference type="SMART" id="SM00028">
    <property type="entry name" value="TPR"/>
    <property type="match status" value="3"/>
</dbReference>
<protein>
    <recommendedName>
        <fullName evidence="5">Tetratricopeptide repeat protein</fullName>
    </recommendedName>
</protein>
<feature type="chain" id="PRO_5040885424" description="Tetratricopeptide repeat protein" evidence="2">
    <location>
        <begin position="27"/>
        <end position="376"/>
    </location>
</feature>
<evidence type="ECO:0000313" key="3">
    <source>
        <dbReference type="EMBL" id="MCG2430807.1"/>
    </source>
</evidence>
<proteinExistence type="predicted"/>
<evidence type="ECO:0000313" key="4">
    <source>
        <dbReference type="Proteomes" id="UP001139462"/>
    </source>
</evidence>
<keyword evidence="4" id="KW-1185">Reference proteome</keyword>
<gene>
    <name evidence="3" type="ORF">K8344_06720</name>
</gene>
<sequence>MRVESFFKVVLCFHLLLLGVVSTAQKDLDSSITASKNKIFEDPDRAISIGNEIYLKATQPETKVNALMLISNAYLSKRDNLKSLEYALKTREFLNEISSLRTRINVLNTIGMQHQQLRIYDKSIEYLDEALQLSKQITNPDSLFSVLGYNYTIRGFIYREQMSCEIALSYFDKAFNEFEKKPEDKTMIANLSTITYNKGNCFLQLSQVDSARVNFNKSIIYADEVGAKSLYAFAKKGLSEVYTIEGKYTEAIKELKEAEEASSNVGDLILNQGIYKNLSDNYLAINDHKFYNLYFKKYSEVQKRITKKEQTTINSSINNLIEDSYSSTEKTLSNLKIVRWVLIILLLISIIIFGSFSIKNHKKYKEAKEKLETLKA</sequence>
<organism evidence="3 4">
    <name type="scientific">Aequorivita xiaoshiensis</name>
    <dbReference type="NCBI Taxonomy" id="2874476"/>
    <lineage>
        <taxon>Bacteria</taxon>
        <taxon>Pseudomonadati</taxon>
        <taxon>Bacteroidota</taxon>
        <taxon>Flavobacteriia</taxon>
        <taxon>Flavobacteriales</taxon>
        <taxon>Flavobacteriaceae</taxon>
        <taxon>Aequorivita</taxon>
    </lineage>
</organism>
<dbReference type="RefSeq" id="WP_237607973.1">
    <property type="nucleotide sequence ID" value="NZ_JAIRBB010000004.1"/>
</dbReference>
<feature type="transmembrane region" description="Helical" evidence="1">
    <location>
        <begin position="337"/>
        <end position="358"/>
    </location>
</feature>
<dbReference type="Gene3D" id="1.25.40.10">
    <property type="entry name" value="Tetratricopeptide repeat domain"/>
    <property type="match status" value="2"/>
</dbReference>
<dbReference type="EMBL" id="JAIRBB010000004">
    <property type="protein sequence ID" value="MCG2430807.1"/>
    <property type="molecule type" value="Genomic_DNA"/>
</dbReference>
<keyword evidence="1" id="KW-0812">Transmembrane</keyword>
<dbReference type="InterPro" id="IPR011990">
    <property type="entry name" value="TPR-like_helical_dom_sf"/>
</dbReference>
<keyword evidence="1" id="KW-1133">Transmembrane helix</keyword>
<feature type="signal peptide" evidence="2">
    <location>
        <begin position="1"/>
        <end position="26"/>
    </location>
</feature>
<evidence type="ECO:0008006" key="5">
    <source>
        <dbReference type="Google" id="ProtNLM"/>
    </source>
</evidence>
<accession>A0A9X1R2W6</accession>
<keyword evidence="1" id="KW-0472">Membrane</keyword>
<comment type="caution">
    <text evidence="3">The sequence shown here is derived from an EMBL/GenBank/DDBJ whole genome shotgun (WGS) entry which is preliminary data.</text>
</comment>
<reference evidence="3" key="1">
    <citation type="submission" date="2021-09" db="EMBL/GenBank/DDBJ databases">
        <title>Genome of Aequorivita sp. strain F64183.</title>
        <authorList>
            <person name="Wang Y."/>
        </authorList>
    </citation>
    <scope>NUCLEOTIDE SEQUENCE</scope>
    <source>
        <strain evidence="3">F64183</strain>
    </source>
</reference>
<evidence type="ECO:0000256" key="2">
    <source>
        <dbReference type="SAM" id="SignalP"/>
    </source>
</evidence>
<dbReference type="AlphaFoldDB" id="A0A9X1R2W6"/>